<proteinExistence type="inferred from homology"/>
<dbReference type="PANTHER" id="PTHR30469:SF39">
    <property type="entry name" value="SLL0180 PROTEIN"/>
    <property type="match status" value="1"/>
</dbReference>
<dbReference type="InterPro" id="IPR058649">
    <property type="entry name" value="CzcB_C"/>
</dbReference>
<dbReference type="Gene3D" id="1.10.287.470">
    <property type="entry name" value="Helix hairpin bin"/>
    <property type="match status" value="1"/>
</dbReference>
<accession>B8HNG3</accession>
<dbReference type="InterPro" id="IPR058625">
    <property type="entry name" value="MdtA-like_BSH"/>
</dbReference>
<dbReference type="eggNOG" id="COG0845">
    <property type="taxonomic scope" value="Bacteria"/>
</dbReference>
<dbReference type="SUPFAM" id="SSF111369">
    <property type="entry name" value="HlyD-like secretion proteins"/>
    <property type="match status" value="2"/>
</dbReference>
<dbReference type="FunFam" id="2.40.420.20:FF:000007">
    <property type="entry name" value="HAE1 family efflux pump MFP component"/>
    <property type="match status" value="1"/>
</dbReference>
<dbReference type="STRING" id="395961.Cyan7425_4993"/>
<dbReference type="EMBL" id="CP001344">
    <property type="protein sequence ID" value="ACL47290.1"/>
    <property type="molecule type" value="Genomic_DNA"/>
</dbReference>
<dbReference type="Pfam" id="PF25975">
    <property type="entry name" value="CzcB_C"/>
    <property type="match status" value="1"/>
</dbReference>
<dbReference type="InterPro" id="IPR006143">
    <property type="entry name" value="RND_pump_MFP"/>
</dbReference>
<feature type="signal peptide" evidence="2">
    <location>
        <begin position="1"/>
        <end position="21"/>
    </location>
</feature>
<dbReference type="GO" id="GO:1990281">
    <property type="term" value="C:efflux pump complex"/>
    <property type="evidence" value="ECO:0007669"/>
    <property type="project" value="TreeGrafter"/>
</dbReference>
<dbReference type="Gene3D" id="2.40.50.100">
    <property type="match status" value="1"/>
</dbReference>
<evidence type="ECO:0000256" key="1">
    <source>
        <dbReference type="ARBA" id="ARBA00009477"/>
    </source>
</evidence>
<evidence type="ECO:0000313" key="5">
    <source>
        <dbReference type="EMBL" id="ACL47290.1"/>
    </source>
</evidence>
<feature type="chain" id="PRO_5002873576" evidence="2">
    <location>
        <begin position="22"/>
        <end position="401"/>
    </location>
</feature>
<dbReference type="PANTHER" id="PTHR30469">
    <property type="entry name" value="MULTIDRUG RESISTANCE PROTEIN MDTA"/>
    <property type="match status" value="1"/>
</dbReference>
<evidence type="ECO:0000259" key="4">
    <source>
        <dbReference type="Pfam" id="PF25975"/>
    </source>
</evidence>
<gene>
    <name evidence="5" type="ordered locus">Cyan7425_4993</name>
</gene>
<dbReference type="Gene3D" id="2.40.420.20">
    <property type="match status" value="1"/>
</dbReference>
<sequence>MLPKPLSSLLLVVLSLLPVSGCQSPQAPPPGGPLPVQLTQVQTRLVTDTSRFNASLQSRRAIQLRPQVSGRIAQILVRSGQTVPANTPVLQIDPAEQEATVASNQAAIQAAAADIDNARDILLSLEATRRSNQADLDYKRWQADRYTALAKEGAVSLDTAKSFTKEALTAQATLAATEAQIRAQRSTIAQREKELLQAQANTRQATVQLQYYQVRAPFTGIVGDIPPKLGDYVTPDTNLLTLTQNQPLEAYIQVPIERSPDLQIGMLVELLNPEGKVIGTSRIFFISPTTDDNTQTVLVKALYDNSGDRLRSEQQIQAQIVWQRRPGVLVPTTAVTNLVGENFVFVAEQDKSGLVARQKAVELGRIEGNNYQVLSGLQAGEKIVTSGLQKLADGVPIKPES</sequence>
<dbReference type="KEGG" id="cyn:Cyan7425_4993"/>
<feature type="domain" description="CzcB-like C-terminal circularly permuted SH3-like" evidence="4">
    <location>
        <begin position="328"/>
        <end position="387"/>
    </location>
</feature>
<protein>
    <submittedName>
        <fullName evidence="5">Efflux transporter, RND family, MFP subunit</fullName>
    </submittedName>
</protein>
<evidence type="ECO:0000256" key="2">
    <source>
        <dbReference type="SAM" id="SignalP"/>
    </source>
</evidence>
<dbReference type="AlphaFoldDB" id="B8HNG3"/>
<name>B8HNG3_CYAP4</name>
<reference evidence="5" key="1">
    <citation type="submission" date="2009-01" db="EMBL/GenBank/DDBJ databases">
        <title>Complete sequence of chromosome Cyanothece sp. PCC 7425.</title>
        <authorList>
            <consortium name="US DOE Joint Genome Institute"/>
            <person name="Lucas S."/>
            <person name="Copeland A."/>
            <person name="Lapidus A."/>
            <person name="Glavina del Rio T."/>
            <person name="Dalin E."/>
            <person name="Tice H."/>
            <person name="Bruce D."/>
            <person name="Goodwin L."/>
            <person name="Pitluck S."/>
            <person name="Sims D."/>
            <person name="Meineke L."/>
            <person name="Brettin T."/>
            <person name="Detter J.C."/>
            <person name="Han C."/>
            <person name="Larimer F."/>
            <person name="Land M."/>
            <person name="Hauser L."/>
            <person name="Kyrpides N."/>
            <person name="Ovchinnikova G."/>
            <person name="Liberton M."/>
            <person name="Stoeckel J."/>
            <person name="Banerjee A."/>
            <person name="Singh A."/>
            <person name="Page L."/>
            <person name="Sato H."/>
            <person name="Zhao L."/>
            <person name="Sherman L."/>
            <person name="Pakrasi H."/>
            <person name="Richardson P."/>
        </authorList>
    </citation>
    <scope>NUCLEOTIDE SEQUENCE</scope>
    <source>
        <strain evidence="5">PCC 7425</strain>
    </source>
</reference>
<feature type="domain" description="Multidrug resistance protein MdtA-like barrel-sandwich hybrid" evidence="3">
    <location>
        <begin position="61"/>
        <end position="236"/>
    </location>
</feature>
<dbReference type="Pfam" id="PF25917">
    <property type="entry name" value="BSH_RND"/>
    <property type="match status" value="1"/>
</dbReference>
<dbReference type="Gene3D" id="2.40.30.170">
    <property type="match status" value="1"/>
</dbReference>
<evidence type="ECO:0000259" key="3">
    <source>
        <dbReference type="Pfam" id="PF25917"/>
    </source>
</evidence>
<dbReference type="OrthoDB" id="5379451at2"/>
<keyword evidence="2" id="KW-0732">Signal</keyword>
<organism evidence="5">
    <name type="scientific">Cyanothece sp. (strain PCC 7425 / ATCC 29141)</name>
    <dbReference type="NCBI Taxonomy" id="395961"/>
    <lineage>
        <taxon>Bacteria</taxon>
        <taxon>Bacillati</taxon>
        <taxon>Cyanobacteriota</taxon>
        <taxon>Cyanophyceae</taxon>
        <taxon>Gomontiellales</taxon>
        <taxon>Cyanothecaceae</taxon>
        <taxon>Cyanothece</taxon>
    </lineage>
</organism>
<comment type="similarity">
    <text evidence="1">Belongs to the membrane fusion protein (MFP) (TC 8.A.1) family.</text>
</comment>
<dbReference type="NCBIfam" id="TIGR01730">
    <property type="entry name" value="RND_mfp"/>
    <property type="match status" value="1"/>
</dbReference>
<dbReference type="GO" id="GO:0015562">
    <property type="term" value="F:efflux transmembrane transporter activity"/>
    <property type="evidence" value="ECO:0007669"/>
    <property type="project" value="TreeGrafter"/>
</dbReference>
<dbReference type="HOGENOM" id="CLU_018816_1_2_3"/>